<name>A0A183SBV9_SCHSO</name>
<proteinExistence type="predicted"/>
<sequence>LSELHALHFVEEMSFAGNPVAYESVYRETVLARFPRLVKLDDIAVYAISSGHKPNREKIKYEPR</sequence>
<protein>
    <submittedName>
        <fullName evidence="1">Leucine-rich repeat domain-containing protein</fullName>
    </submittedName>
</protein>
<dbReference type="Gene3D" id="3.80.10.10">
    <property type="entry name" value="Ribonuclease Inhibitor"/>
    <property type="match status" value="1"/>
</dbReference>
<dbReference type="InterPro" id="IPR032675">
    <property type="entry name" value="LRR_dom_sf"/>
</dbReference>
<organism evidence="1">
    <name type="scientific">Schistocephalus solidus</name>
    <name type="common">Tapeworm</name>
    <dbReference type="NCBI Taxonomy" id="70667"/>
    <lineage>
        <taxon>Eukaryota</taxon>
        <taxon>Metazoa</taxon>
        <taxon>Spiralia</taxon>
        <taxon>Lophotrochozoa</taxon>
        <taxon>Platyhelminthes</taxon>
        <taxon>Cestoda</taxon>
        <taxon>Eucestoda</taxon>
        <taxon>Diphyllobothriidea</taxon>
        <taxon>Diphyllobothriidae</taxon>
        <taxon>Schistocephalus</taxon>
    </lineage>
</organism>
<evidence type="ECO:0000313" key="1">
    <source>
        <dbReference type="WBParaSite" id="SSLN_0000177001-mRNA-1"/>
    </source>
</evidence>
<reference evidence="1" key="1">
    <citation type="submission" date="2016-06" db="UniProtKB">
        <authorList>
            <consortium name="WormBaseParasite"/>
        </authorList>
    </citation>
    <scope>IDENTIFICATION</scope>
</reference>
<dbReference type="WBParaSite" id="SSLN_0000177001-mRNA-1">
    <property type="protein sequence ID" value="SSLN_0000177001-mRNA-1"/>
    <property type="gene ID" value="SSLN_0000177001"/>
</dbReference>
<dbReference type="SUPFAM" id="SSF52058">
    <property type="entry name" value="L domain-like"/>
    <property type="match status" value="1"/>
</dbReference>
<dbReference type="AlphaFoldDB" id="A0A183SBV9"/>
<accession>A0A183SBV9</accession>